<dbReference type="EMBL" id="JAUCEY010000008">
    <property type="protein sequence ID" value="MDM5454333.1"/>
    <property type="molecule type" value="Genomic_DNA"/>
</dbReference>
<protein>
    <submittedName>
        <fullName evidence="1">Uncharacterized protein</fullName>
    </submittedName>
</protein>
<proteinExistence type="predicted"/>
<dbReference type="AlphaFoldDB" id="A0AAW7IVC2"/>
<dbReference type="RefSeq" id="WP_289320662.1">
    <property type="nucleotide sequence ID" value="NZ_JAUCEY010000008.1"/>
</dbReference>
<evidence type="ECO:0000313" key="2">
    <source>
        <dbReference type="Proteomes" id="UP001234602"/>
    </source>
</evidence>
<dbReference type="Proteomes" id="UP001234602">
    <property type="component" value="Unassembled WGS sequence"/>
</dbReference>
<organism evidence="1 2">
    <name type="scientific">Peribacillus simplex</name>
    <dbReference type="NCBI Taxonomy" id="1478"/>
    <lineage>
        <taxon>Bacteria</taxon>
        <taxon>Bacillati</taxon>
        <taxon>Bacillota</taxon>
        <taxon>Bacilli</taxon>
        <taxon>Bacillales</taxon>
        <taxon>Bacillaceae</taxon>
        <taxon>Peribacillus</taxon>
    </lineage>
</organism>
<gene>
    <name evidence="1" type="ORF">QUF89_19615</name>
</gene>
<sequence length="82" mass="9147">MDSSIPTPRFGPTNITYKIVSKTLYGSGHKGFRDGPSGRGPATLNINSSKTINRSFTNTISGDYPIEKGKKKLIIYRPFYYQ</sequence>
<evidence type="ECO:0000313" key="1">
    <source>
        <dbReference type="EMBL" id="MDM5454333.1"/>
    </source>
</evidence>
<accession>A0AAW7IVC2</accession>
<name>A0AAW7IVC2_9BACI</name>
<comment type="caution">
    <text evidence="1">The sequence shown here is derived from an EMBL/GenBank/DDBJ whole genome shotgun (WGS) entry which is preliminary data.</text>
</comment>
<reference evidence="1" key="1">
    <citation type="submission" date="2023-06" db="EMBL/GenBank/DDBJ databases">
        <title>Comparative genomics of Bacillaceae isolates and their secondary metabolite potential.</title>
        <authorList>
            <person name="Song L."/>
            <person name="Nielsen L.J."/>
            <person name="Mohite O."/>
            <person name="Xu X."/>
            <person name="Weber T."/>
            <person name="Kovacs A.T."/>
        </authorList>
    </citation>
    <scope>NUCLEOTIDE SEQUENCE</scope>
    <source>
        <strain evidence="1">D8_B_37</strain>
    </source>
</reference>